<dbReference type="EMBL" id="CP089291">
    <property type="protein sequence ID" value="UOF92005.1"/>
    <property type="molecule type" value="Genomic_DNA"/>
</dbReference>
<gene>
    <name evidence="2" type="ORF">LSG31_07150</name>
</gene>
<dbReference type="CDD" id="cd13426">
    <property type="entry name" value="Peptidase_G1"/>
    <property type="match status" value="1"/>
</dbReference>
<proteinExistence type="predicted"/>
<feature type="signal peptide" evidence="1">
    <location>
        <begin position="1"/>
        <end position="25"/>
    </location>
</feature>
<dbReference type="Gene3D" id="2.60.120.700">
    <property type="entry name" value="Peptidase G1"/>
    <property type="match status" value="1"/>
</dbReference>
<dbReference type="InterPro" id="IPR013320">
    <property type="entry name" value="ConA-like_dom_sf"/>
</dbReference>
<name>A0ABY4CND9_9BACL</name>
<dbReference type="PANTHER" id="PTHR37536">
    <property type="entry name" value="PUTATIVE (AFU_ORTHOLOGUE AFUA_3G02970)-RELATED"/>
    <property type="match status" value="1"/>
</dbReference>
<evidence type="ECO:0000256" key="1">
    <source>
        <dbReference type="SAM" id="SignalP"/>
    </source>
</evidence>
<sequence>MKKALKLSLGAIVLSNLLILPSALATSSNTQESIHFVAPPATFNPLNAINDELKKYGFPEKPNDPKELSVWKDHMSHAKHFIPPVLKTVVGTTHKTHVKSTSDTYTPNWSGWVATPNSGFSFAKIAGDFYATDISSSTVDSHVSSWVGLGGLNNSKLIQAGVEGVATTHWLSSTTTAYYVWTEMLPDQPYEQQISSFPINSGDHLYVHIVYGTHQDSSGNTIGDATFYIENLTQNNYTYYATSTLNATNDYYGGTAEWIDERPTVNGSYSNLAKFGTDTWTNLYAGTPSVSASLGSWANYPLNMRNPNNYNDLLAGPGSYNSASNLFVNYWYNYN</sequence>
<dbReference type="RefSeq" id="WP_347438687.1">
    <property type="nucleotide sequence ID" value="NZ_CP089291.1"/>
</dbReference>
<keyword evidence="1" id="KW-0732">Signal</keyword>
<feature type="chain" id="PRO_5046249938" description="Peptidase A4 family protein" evidence="1">
    <location>
        <begin position="26"/>
        <end position="335"/>
    </location>
</feature>
<dbReference type="Pfam" id="PF01828">
    <property type="entry name" value="Peptidase_A4"/>
    <property type="match status" value="1"/>
</dbReference>
<keyword evidence="3" id="KW-1185">Reference proteome</keyword>
<dbReference type="PANTHER" id="PTHR37536:SF1">
    <property type="entry name" value="ASPERGILLOPEPSIN, PUTAITVE (AFU_ORTHOLOGUE AFUA_7G01200)"/>
    <property type="match status" value="1"/>
</dbReference>
<evidence type="ECO:0008006" key="4">
    <source>
        <dbReference type="Google" id="ProtNLM"/>
    </source>
</evidence>
<accession>A0ABY4CND9</accession>
<evidence type="ECO:0000313" key="2">
    <source>
        <dbReference type="EMBL" id="UOF92005.1"/>
    </source>
</evidence>
<evidence type="ECO:0000313" key="3">
    <source>
        <dbReference type="Proteomes" id="UP000830167"/>
    </source>
</evidence>
<dbReference type="Proteomes" id="UP000830167">
    <property type="component" value="Chromosome"/>
</dbReference>
<reference evidence="2" key="1">
    <citation type="submission" date="2021-12" db="EMBL/GenBank/DDBJ databases">
        <title>Alicyclobacillaceae gen. nov., sp. nov., isolated from chalcocite enrichment system.</title>
        <authorList>
            <person name="Jiang Z."/>
        </authorList>
    </citation>
    <scope>NUCLEOTIDE SEQUENCE</scope>
    <source>
        <strain evidence="2">MYW30-H2</strain>
    </source>
</reference>
<protein>
    <recommendedName>
        <fullName evidence="4">Peptidase A4 family protein</fullName>
    </recommendedName>
</protein>
<dbReference type="InterPro" id="IPR038656">
    <property type="entry name" value="Peptidase_G1_sf"/>
</dbReference>
<dbReference type="SUPFAM" id="SSF49899">
    <property type="entry name" value="Concanavalin A-like lectins/glucanases"/>
    <property type="match status" value="1"/>
</dbReference>
<dbReference type="InterPro" id="IPR000250">
    <property type="entry name" value="Peptidase_G1"/>
</dbReference>
<organism evidence="2 3">
    <name type="scientific">Fodinisporobacter ferrooxydans</name>
    <dbReference type="NCBI Taxonomy" id="2901836"/>
    <lineage>
        <taxon>Bacteria</taxon>
        <taxon>Bacillati</taxon>
        <taxon>Bacillota</taxon>
        <taxon>Bacilli</taxon>
        <taxon>Bacillales</taxon>
        <taxon>Alicyclobacillaceae</taxon>
        <taxon>Fodinisporobacter</taxon>
    </lineage>
</organism>